<keyword evidence="1" id="KW-0175">Coiled coil</keyword>
<evidence type="ECO:0000256" key="1">
    <source>
        <dbReference type="SAM" id="Coils"/>
    </source>
</evidence>
<evidence type="ECO:0000259" key="4">
    <source>
        <dbReference type="Pfam" id="PF12781"/>
    </source>
</evidence>
<comment type="caution">
    <text evidence="6">The sequence shown here is derived from an EMBL/GenBank/DDBJ whole genome shotgun (WGS) entry which is preliminary data.</text>
</comment>
<dbReference type="InterPro" id="IPR035706">
    <property type="entry name" value="AAA_9"/>
</dbReference>
<dbReference type="InterPro" id="IPR027417">
    <property type="entry name" value="P-loop_NTPase"/>
</dbReference>
<dbReference type="Gene3D" id="1.10.8.720">
    <property type="entry name" value="Region D6 of dynein motor"/>
    <property type="match status" value="1"/>
</dbReference>
<dbReference type="GO" id="GO:0045505">
    <property type="term" value="F:dynein intermediate chain binding"/>
    <property type="evidence" value="ECO:0007669"/>
    <property type="project" value="InterPro"/>
</dbReference>
<dbReference type="InterPro" id="IPR041658">
    <property type="entry name" value="AAA_lid_11"/>
</dbReference>
<dbReference type="InterPro" id="IPR042219">
    <property type="entry name" value="AAA_lid_11_sf"/>
</dbReference>
<evidence type="ECO:0000256" key="2">
    <source>
        <dbReference type="SAM" id="Phobius"/>
    </source>
</evidence>
<dbReference type="GO" id="GO:0030286">
    <property type="term" value="C:dynein complex"/>
    <property type="evidence" value="ECO:0007669"/>
    <property type="project" value="InterPro"/>
</dbReference>
<dbReference type="InterPro" id="IPR004273">
    <property type="entry name" value="Dynein_heavy_D6_P-loop"/>
</dbReference>
<dbReference type="InterPro" id="IPR026983">
    <property type="entry name" value="DHC"/>
</dbReference>
<dbReference type="Gene3D" id="1.10.8.1220">
    <property type="match status" value="1"/>
</dbReference>
<dbReference type="Gene3D" id="1.20.920.20">
    <property type="match status" value="1"/>
</dbReference>
<feature type="coiled-coil region" evidence="1">
    <location>
        <begin position="16"/>
        <end position="64"/>
    </location>
</feature>
<protein>
    <submittedName>
        <fullName evidence="6">Uncharacterized protein</fullName>
    </submittedName>
</protein>
<feature type="non-terminal residue" evidence="6">
    <location>
        <position position="1"/>
    </location>
</feature>
<gene>
    <name evidence="6" type="ORF">CUNI_LOCUS7118</name>
</gene>
<dbReference type="Pfam" id="PF03028">
    <property type="entry name" value="Dynein_heavy"/>
    <property type="match status" value="1"/>
</dbReference>
<dbReference type="PANTHER" id="PTHR45703:SF8">
    <property type="entry name" value="DYNEINS HEAVY CHAIN"/>
    <property type="match status" value="1"/>
</dbReference>
<accession>A0A8S3Z1P5</accession>
<dbReference type="Gene3D" id="3.40.50.300">
    <property type="entry name" value="P-loop containing nucleotide triphosphate hydrolases"/>
    <property type="match status" value="2"/>
</dbReference>
<dbReference type="Pfam" id="PF12781">
    <property type="entry name" value="AAA_9"/>
    <property type="match status" value="1"/>
</dbReference>
<proteinExistence type="predicted"/>
<feature type="domain" description="Dynein heavy chain region D6 P-loop" evidence="3">
    <location>
        <begin position="631"/>
        <end position="743"/>
    </location>
</feature>
<feature type="domain" description="Dynein heavy chain AAA lid" evidence="5">
    <location>
        <begin position="775"/>
        <end position="886"/>
    </location>
</feature>
<organism evidence="6 7">
    <name type="scientific">Candidula unifasciata</name>
    <dbReference type="NCBI Taxonomy" id="100452"/>
    <lineage>
        <taxon>Eukaryota</taxon>
        <taxon>Metazoa</taxon>
        <taxon>Spiralia</taxon>
        <taxon>Lophotrochozoa</taxon>
        <taxon>Mollusca</taxon>
        <taxon>Gastropoda</taxon>
        <taxon>Heterobranchia</taxon>
        <taxon>Euthyneura</taxon>
        <taxon>Panpulmonata</taxon>
        <taxon>Eupulmonata</taxon>
        <taxon>Stylommatophora</taxon>
        <taxon>Helicina</taxon>
        <taxon>Helicoidea</taxon>
        <taxon>Geomitridae</taxon>
        <taxon>Candidula</taxon>
    </lineage>
</organism>
<reference evidence="6" key="1">
    <citation type="submission" date="2021-04" db="EMBL/GenBank/DDBJ databases">
        <authorList>
            <consortium name="Molecular Ecology Group"/>
        </authorList>
    </citation>
    <scope>NUCLEOTIDE SEQUENCE</scope>
</reference>
<evidence type="ECO:0000313" key="6">
    <source>
        <dbReference type="EMBL" id="CAG5121560.1"/>
    </source>
</evidence>
<evidence type="ECO:0000259" key="5">
    <source>
        <dbReference type="Pfam" id="PF18198"/>
    </source>
</evidence>
<dbReference type="GO" id="GO:0008569">
    <property type="term" value="F:minus-end-directed microtubule motor activity"/>
    <property type="evidence" value="ECO:0007669"/>
    <property type="project" value="InterPro"/>
</dbReference>
<dbReference type="EMBL" id="CAJHNH020001112">
    <property type="protein sequence ID" value="CAG5121560.1"/>
    <property type="molecule type" value="Genomic_DNA"/>
</dbReference>
<feature type="non-terminal residue" evidence="6">
    <location>
        <position position="887"/>
    </location>
</feature>
<feature type="domain" description="Dynein heavy chain ATP-binding dynein motor region" evidence="4">
    <location>
        <begin position="151"/>
        <end position="357"/>
    </location>
</feature>
<dbReference type="Pfam" id="PF18198">
    <property type="entry name" value="AAA_lid_11"/>
    <property type="match status" value="1"/>
</dbReference>
<dbReference type="OrthoDB" id="286107at2759"/>
<keyword evidence="2" id="KW-0472">Membrane</keyword>
<sequence>SKHEEEQEEDLSEADLPRIQQQIAELQSQFDLAVEEKHSLEVELQSMNDRLKAAKEMADSLQLQESKWRQSVKDNDSNKLLLANCITAAATLTYCGALYICNYVYRRRMGEFFMQVCEHHGLPLHKKQLFRNFGLADFLYTPLNIIKLQQLQLPTTPLMLENFCFLMHDASLFAWPLVCDPTSRFVDWLKFLHADRELVVVRHHEVRSHLESCLSEGTTLLVTDCDVNSLVNDPRFTSTIKNCRNFILGKARFKVIVADHEVECDPGFRLFLHTTTEPQMCPHELAVLTSVIFFQLSRAGIEEELLDVFMAQEKSRLDTEQTALRKEKQENLETLEKLEDQMRAQLSSDVRLMSDLQATKRVIELQQHYDETLESLAQIEASENSILKARDSFRAVAKQAAVSFDAAQYMRYINPLYQISFKQFTSMFKTAIVHSERSSVKAVIDTLTYSAFLMAARGFLDKDRFFYTLLLAIEVDDSQGNVGVGEREFIISPSLSASVMSAITASQSMDSSVTQYKKPFDWMTDDQFHNLQILATHFDWFKNIFDRMTKDGRETLWRNLCESECPENVALPDRLDDNLNAIQRLCILRAVRSDRMLPASSNFICQVLGKKYLADIPPDLPMVYKQSTASLPVLLLFDTQAEMTVKIFQDFSTKKQINYLTIMLADNSTIQEKAVKRHILKAMAEGTWVLLHNAHNSPHLLGLVESILQEGLQQCDPSFRLWISSHVKSPVPVHVLQNSVKVVVDSPQVMRDSLMRSFTLMDADILKRSNRSEWPVLLHNLCYLHAAIQLRTRFGTNGWNLPYDFASLGNWELQEAINFALGEFKDPLFAMAADGSMVPRTTSWAGIRYMLSEIVYGSHVTDSYDQHSLSAMIEFWCGSNALKKDFE</sequence>
<keyword evidence="2" id="KW-1133">Transmembrane helix</keyword>
<dbReference type="GO" id="GO:0007018">
    <property type="term" value="P:microtubule-based movement"/>
    <property type="evidence" value="ECO:0007669"/>
    <property type="project" value="InterPro"/>
</dbReference>
<feature type="transmembrane region" description="Helical" evidence="2">
    <location>
        <begin position="81"/>
        <end position="105"/>
    </location>
</feature>
<dbReference type="PANTHER" id="PTHR45703">
    <property type="entry name" value="DYNEIN HEAVY CHAIN"/>
    <property type="match status" value="1"/>
</dbReference>
<keyword evidence="7" id="KW-1185">Reference proteome</keyword>
<dbReference type="AlphaFoldDB" id="A0A8S3Z1P5"/>
<feature type="coiled-coil region" evidence="1">
    <location>
        <begin position="310"/>
        <end position="345"/>
    </location>
</feature>
<keyword evidence="2" id="KW-0812">Transmembrane</keyword>
<dbReference type="GO" id="GO:0051959">
    <property type="term" value="F:dynein light intermediate chain binding"/>
    <property type="evidence" value="ECO:0007669"/>
    <property type="project" value="InterPro"/>
</dbReference>
<evidence type="ECO:0000313" key="7">
    <source>
        <dbReference type="Proteomes" id="UP000678393"/>
    </source>
</evidence>
<name>A0A8S3Z1P5_9EUPU</name>
<evidence type="ECO:0000259" key="3">
    <source>
        <dbReference type="Pfam" id="PF03028"/>
    </source>
</evidence>
<dbReference type="Proteomes" id="UP000678393">
    <property type="component" value="Unassembled WGS sequence"/>
</dbReference>